<reference evidence="6 7" key="1">
    <citation type="journal article" date="2015" name="Genome Announc.">
        <title>Draft Genome Sequence and Gene Annotation of the Entomopathogenic Fungus Verticillium hemipterigenum.</title>
        <authorList>
            <person name="Horn F."/>
            <person name="Habel A."/>
            <person name="Scharf D.H."/>
            <person name="Dworschak J."/>
            <person name="Brakhage A.A."/>
            <person name="Guthke R."/>
            <person name="Hertweck C."/>
            <person name="Linde J."/>
        </authorList>
    </citation>
    <scope>NUCLEOTIDE SEQUENCE [LARGE SCALE GENOMIC DNA]</scope>
</reference>
<protein>
    <recommendedName>
        <fullName evidence="8">3-hydroxyacyl-CoA dehydrogenase</fullName>
    </recommendedName>
</protein>
<dbReference type="Proteomes" id="UP000039046">
    <property type="component" value="Unassembled WGS sequence"/>
</dbReference>
<keyword evidence="2" id="KW-0560">Oxidoreductase</keyword>
<dbReference type="Pfam" id="PF00725">
    <property type="entry name" value="3HCDH"/>
    <property type="match status" value="1"/>
</dbReference>
<feature type="domain" description="3-hydroxyacyl-CoA dehydrogenase NAD binding" evidence="5">
    <location>
        <begin position="60"/>
        <end position="231"/>
    </location>
</feature>
<comment type="similarity">
    <text evidence="1">Belongs to the 3-hydroxyacyl-CoA dehydrogenase family.</text>
</comment>
<dbReference type="SUPFAM" id="SSF48179">
    <property type="entry name" value="6-phosphogluconate dehydrogenase C-terminal domain-like"/>
    <property type="match status" value="1"/>
</dbReference>
<dbReference type="HOGENOM" id="CLU_009834_2_0_1"/>
<evidence type="ECO:0000259" key="4">
    <source>
        <dbReference type="Pfam" id="PF00725"/>
    </source>
</evidence>
<evidence type="ECO:0000256" key="3">
    <source>
        <dbReference type="PIRSR" id="PIRSR000105-1"/>
    </source>
</evidence>
<evidence type="ECO:0000256" key="1">
    <source>
        <dbReference type="ARBA" id="ARBA00009463"/>
    </source>
</evidence>
<dbReference type="GO" id="GO:0006631">
    <property type="term" value="P:fatty acid metabolic process"/>
    <property type="evidence" value="ECO:0007669"/>
    <property type="project" value="InterPro"/>
</dbReference>
<proteinExistence type="inferred from homology"/>
<dbReference type="Pfam" id="PF02737">
    <property type="entry name" value="3HCDH_N"/>
    <property type="match status" value="1"/>
</dbReference>
<dbReference type="InterPro" id="IPR036291">
    <property type="entry name" value="NAD(P)-bd_dom_sf"/>
</dbReference>
<dbReference type="SUPFAM" id="SSF51735">
    <property type="entry name" value="NAD(P)-binding Rossmann-fold domains"/>
    <property type="match status" value="1"/>
</dbReference>
<evidence type="ECO:0000313" key="7">
    <source>
        <dbReference type="Proteomes" id="UP000039046"/>
    </source>
</evidence>
<evidence type="ECO:0000259" key="5">
    <source>
        <dbReference type="Pfam" id="PF02737"/>
    </source>
</evidence>
<accession>A0A0A1SUZ5</accession>
<evidence type="ECO:0000313" key="6">
    <source>
        <dbReference type="EMBL" id="CEJ82056.1"/>
    </source>
</evidence>
<dbReference type="PIRSF" id="PIRSF000105">
    <property type="entry name" value="HCDH"/>
    <property type="match status" value="1"/>
</dbReference>
<keyword evidence="7" id="KW-1185">Reference proteome</keyword>
<dbReference type="PANTHER" id="PTHR48075:SF3">
    <property type="entry name" value="3-HYDROXYACYL-COA DEHYDROGENASE"/>
    <property type="match status" value="1"/>
</dbReference>
<dbReference type="AlphaFoldDB" id="A0A0A1SUZ5"/>
<dbReference type="GO" id="GO:0016616">
    <property type="term" value="F:oxidoreductase activity, acting on the CH-OH group of donors, NAD or NADP as acceptor"/>
    <property type="evidence" value="ECO:0007669"/>
    <property type="project" value="InterPro"/>
</dbReference>
<sequence>MRILLMLAIHLSHELRQSGNCWYLRRPTFFLYFPLLKALTNHNPAPIEMLPSQTQCPAAVAILGAGSQGRRIAYMWSSTGNDVHLIDSQPAQLQASVEAVEGMRQQFKAIGSHGRIHTHAVEALRGALEKVWLIVECVPEKLSLKQQIIAQLDALAPEGVIIASNSSSYTCTEIIHGLELAHKSRVLSAHTYWPPETTAIEIMGHGETNPAHIETMMKECGEHGFTPFQVKQPSMGYIYNRIWAAIKREALFAAAEGAATPQEIDAIFKDILKTAKGPFEQMDVVGLDVVLDIENHYAAARPGLPVKPREYLQQFLTQGHLGVKSGRGFYEY</sequence>
<dbReference type="Gene3D" id="1.10.1040.10">
    <property type="entry name" value="N-(1-d-carboxylethyl)-l-norvaline Dehydrogenase, domain 2"/>
    <property type="match status" value="1"/>
</dbReference>
<name>A0A0A1SUZ5_9HYPO</name>
<dbReference type="InterPro" id="IPR006108">
    <property type="entry name" value="3HC_DH_C"/>
</dbReference>
<feature type="domain" description="3-hydroxyacyl-CoA dehydrogenase C-terminal" evidence="4">
    <location>
        <begin position="236"/>
        <end position="332"/>
    </location>
</feature>
<dbReference type="InterPro" id="IPR008927">
    <property type="entry name" value="6-PGluconate_DH-like_C_sf"/>
</dbReference>
<dbReference type="STRING" id="1531966.A0A0A1SUZ5"/>
<dbReference type="OrthoDB" id="5958943at2759"/>
<organism evidence="6 7">
    <name type="scientific">[Torrubiella] hemipterigena</name>
    <dbReference type="NCBI Taxonomy" id="1531966"/>
    <lineage>
        <taxon>Eukaryota</taxon>
        <taxon>Fungi</taxon>
        <taxon>Dikarya</taxon>
        <taxon>Ascomycota</taxon>
        <taxon>Pezizomycotina</taxon>
        <taxon>Sordariomycetes</taxon>
        <taxon>Hypocreomycetidae</taxon>
        <taxon>Hypocreales</taxon>
        <taxon>Clavicipitaceae</taxon>
        <taxon>Clavicipitaceae incertae sedis</taxon>
        <taxon>'Torrubiella' clade</taxon>
    </lineage>
</organism>
<evidence type="ECO:0008006" key="8">
    <source>
        <dbReference type="Google" id="ProtNLM"/>
    </source>
</evidence>
<evidence type="ECO:0000256" key="2">
    <source>
        <dbReference type="ARBA" id="ARBA00023002"/>
    </source>
</evidence>
<dbReference type="InterPro" id="IPR006176">
    <property type="entry name" value="3-OHacyl-CoA_DH_NAD-bd"/>
</dbReference>
<dbReference type="InterPro" id="IPR013328">
    <property type="entry name" value="6PGD_dom2"/>
</dbReference>
<feature type="site" description="Important for catalytic activity" evidence="3">
    <location>
        <position position="190"/>
    </location>
</feature>
<dbReference type="EMBL" id="CDHN01000001">
    <property type="protein sequence ID" value="CEJ82056.1"/>
    <property type="molecule type" value="Genomic_DNA"/>
</dbReference>
<dbReference type="InterPro" id="IPR022694">
    <property type="entry name" value="3-OHacyl-CoA_DH"/>
</dbReference>
<gene>
    <name evidence="6" type="ORF">VHEMI02147</name>
</gene>
<dbReference type="PANTHER" id="PTHR48075">
    <property type="entry name" value="3-HYDROXYACYL-COA DEHYDROGENASE FAMILY PROTEIN"/>
    <property type="match status" value="1"/>
</dbReference>
<dbReference type="GO" id="GO:0070403">
    <property type="term" value="F:NAD+ binding"/>
    <property type="evidence" value="ECO:0007669"/>
    <property type="project" value="InterPro"/>
</dbReference>
<dbReference type="Gene3D" id="3.40.50.720">
    <property type="entry name" value="NAD(P)-binding Rossmann-like Domain"/>
    <property type="match status" value="1"/>
</dbReference>